<organism evidence="6 7">
    <name type="scientific">Nocardioides szechwanensis</name>
    <dbReference type="NCBI Taxonomy" id="1005944"/>
    <lineage>
        <taxon>Bacteria</taxon>
        <taxon>Bacillati</taxon>
        <taxon>Actinomycetota</taxon>
        <taxon>Actinomycetes</taxon>
        <taxon>Propionibacteriales</taxon>
        <taxon>Nocardioidaceae</taxon>
        <taxon>Nocardioides</taxon>
    </lineage>
</organism>
<accession>A0A1G9ZXU5</accession>
<dbReference type="SUPFAM" id="SSF53756">
    <property type="entry name" value="UDP-Glycosyltransferase/glycogen phosphorylase"/>
    <property type="match status" value="1"/>
</dbReference>
<dbReference type="PANTHER" id="PTHR12526:SF627">
    <property type="entry name" value="D-RHAMNOSYLTRANSFERASE WBPZ"/>
    <property type="match status" value="1"/>
</dbReference>
<proteinExistence type="predicted"/>
<protein>
    <submittedName>
        <fullName evidence="6">Glycosyltransferase involved in cell wall bisynthesis</fullName>
    </submittedName>
</protein>
<dbReference type="GO" id="GO:0016772">
    <property type="term" value="F:transferase activity, transferring phosphorus-containing groups"/>
    <property type="evidence" value="ECO:0007669"/>
    <property type="project" value="InterPro"/>
</dbReference>
<keyword evidence="7" id="KW-1185">Reference proteome</keyword>
<dbReference type="Pfam" id="PF17103">
    <property type="entry name" value="Stealth_CR4"/>
    <property type="match status" value="1"/>
</dbReference>
<sequence length="729" mass="78389">MRIAYLVPTIHDLGGTASAIVTQANAMSRRHDVEIYSLYREKDAPHYAIDPAVTVHDLVDALDPDDAEGLRGRPPLLINPAWDPGLDARADVALEAFLPGVTADVLVTVTPALLALATQLVPMATAVVHQEHRSSSQRTSGLEPLLGFAPRADVVALLTEPMATWLADELGPRAPEVVVMPNAVPPGFRPRSLRDAPLIVAAGRLMGEKQYPQLISAFASIADRIPEWRLRIFGDGPSRFEMMSTVRRLGLWDRVELPGSTTDLASEWAKASVSALTSRAEGFPLVIQEAMAAGVPVVAYDCPSGPRAIIDDGVDGLLVAQGSEPALAAALLRLATDHDLRDRLGDAALAKAATWDVEAITARWAEIYETAAARHGSPAGRSTTRLLAGPAPTPVDRHEAPTGARAPGVTPEQARTTAHEIATAVAAGVCDDWFLIPAHTAETVLVLPMTTRRAFLDALAAADLPPYLSLMDPPLGGWPGRRGVPAELVPHLRGGRTSVVLLEPWPVVDGRPALLAGCGQRVEFWEEGVDGELHSPPGQEPPTVEPAAEKPRTPVDAVVTVGTERRDGHDGLRYALRSLHLFAPWVRRIHVVGASPVPAWLDALHPMLELVDLPDLAEQVIHLDAHTYLGRPIHPGRWFAPGVEVVTASVDLDRADVQRGLSDLLDRAQDCFRLDEDGSPARPPEVVDALVRDFLESYFPVPAPWERSSASSAEPKRSKSKDHGDWNAS</sequence>
<feature type="region of interest" description="Disordered" evidence="2">
    <location>
        <begin position="389"/>
        <end position="410"/>
    </location>
</feature>
<reference evidence="6 7" key="1">
    <citation type="submission" date="2016-10" db="EMBL/GenBank/DDBJ databases">
        <authorList>
            <person name="de Groot N.N."/>
        </authorList>
    </citation>
    <scope>NUCLEOTIDE SEQUENCE [LARGE SCALE GENOMIC DNA]</scope>
    <source>
        <strain evidence="6 7">CGMCC 1.11147</strain>
    </source>
</reference>
<dbReference type="Proteomes" id="UP000199004">
    <property type="component" value="Unassembled WGS sequence"/>
</dbReference>
<dbReference type="STRING" id="1005944.SAMN05192576_1854"/>
<dbReference type="InterPro" id="IPR001296">
    <property type="entry name" value="Glyco_trans_1"/>
</dbReference>
<dbReference type="InterPro" id="IPR031356">
    <property type="entry name" value="Stealth_CR4"/>
</dbReference>
<feature type="compositionally biased region" description="Basic and acidic residues" evidence="2">
    <location>
        <begin position="714"/>
        <end position="729"/>
    </location>
</feature>
<dbReference type="PANTHER" id="PTHR12526">
    <property type="entry name" value="GLYCOSYLTRANSFERASE"/>
    <property type="match status" value="1"/>
</dbReference>
<dbReference type="Pfam" id="PF00534">
    <property type="entry name" value="Glycos_transf_1"/>
    <property type="match status" value="1"/>
</dbReference>
<dbReference type="AlphaFoldDB" id="A0A1G9ZXU5"/>
<keyword evidence="1 6" id="KW-0808">Transferase</keyword>
<evidence type="ECO:0000256" key="2">
    <source>
        <dbReference type="SAM" id="MobiDB-lite"/>
    </source>
</evidence>
<feature type="domain" description="Glycosyl transferase family 1" evidence="3">
    <location>
        <begin position="195"/>
        <end position="348"/>
    </location>
</feature>
<dbReference type="InterPro" id="IPR021520">
    <property type="entry name" value="Stealth_CR2"/>
</dbReference>
<evidence type="ECO:0000313" key="7">
    <source>
        <dbReference type="Proteomes" id="UP000199004"/>
    </source>
</evidence>
<feature type="region of interest" description="Disordered" evidence="2">
    <location>
        <begin position="530"/>
        <end position="552"/>
    </location>
</feature>
<feature type="domain" description="Stealth protein CR2 conserved region 2" evidence="4">
    <location>
        <begin position="569"/>
        <end position="623"/>
    </location>
</feature>
<dbReference type="EMBL" id="FNIC01000002">
    <property type="protein sequence ID" value="SDN25346.1"/>
    <property type="molecule type" value="Genomic_DNA"/>
</dbReference>
<feature type="region of interest" description="Disordered" evidence="2">
    <location>
        <begin position="704"/>
        <end position="729"/>
    </location>
</feature>
<evidence type="ECO:0000256" key="1">
    <source>
        <dbReference type="ARBA" id="ARBA00022679"/>
    </source>
</evidence>
<evidence type="ECO:0000259" key="3">
    <source>
        <dbReference type="Pfam" id="PF00534"/>
    </source>
</evidence>
<evidence type="ECO:0000259" key="5">
    <source>
        <dbReference type="Pfam" id="PF17103"/>
    </source>
</evidence>
<dbReference type="RefSeq" id="WP_091023954.1">
    <property type="nucleotide sequence ID" value="NZ_BKAE01000019.1"/>
</dbReference>
<dbReference type="GO" id="GO:0016757">
    <property type="term" value="F:glycosyltransferase activity"/>
    <property type="evidence" value="ECO:0007669"/>
    <property type="project" value="InterPro"/>
</dbReference>
<dbReference type="Gene3D" id="3.40.50.2000">
    <property type="entry name" value="Glycogen Phosphorylase B"/>
    <property type="match status" value="2"/>
</dbReference>
<gene>
    <name evidence="6" type="ORF">SAMN05192576_1854</name>
</gene>
<evidence type="ECO:0000259" key="4">
    <source>
        <dbReference type="Pfam" id="PF11380"/>
    </source>
</evidence>
<evidence type="ECO:0000313" key="6">
    <source>
        <dbReference type="EMBL" id="SDN25346.1"/>
    </source>
</evidence>
<feature type="domain" description="Stealth protein CR4 conserved region 4" evidence="5">
    <location>
        <begin position="675"/>
        <end position="713"/>
    </location>
</feature>
<dbReference type="Pfam" id="PF11380">
    <property type="entry name" value="Stealth_CR2"/>
    <property type="match status" value="1"/>
</dbReference>
<name>A0A1G9ZXU5_9ACTN</name>